<dbReference type="AlphaFoldDB" id="A0A290MJZ9"/>
<gene>
    <name evidence="1" type="ORF">CA606_07025</name>
</gene>
<name>A0A290MJZ9_CAUVI</name>
<organism evidence="1 2">
    <name type="scientific">Caulobacter vibrioides</name>
    <name type="common">Caulobacter crescentus</name>
    <dbReference type="NCBI Taxonomy" id="155892"/>
    <lineage>
        <taxon>Bacteria</taxon>
        <taxon>Pseudomonadati</taxon>
        <taxon>Pseudomonadota</taxon>
        <taxon>Alphaproteobacteria</taxon>
        <taxon>Caulobacterales</taxon>
        <taxon>Caulobacteraceae</taxon>
        <taxon>Caulobacter</taxon>
    </lineage>
</organism>
<proteinExistence type="predicted"/>
<evidence type="ECO:0000313" key="2">
    <source>
        <dbReference type="Proteomes" id="UP000217311"/>
    </source>
</evidence>
<dbReference type="Proteomes" id="UP000217311">
    <property type="component" value="Chromosome"/>
</dbReference>
<accession>A0A290MJZ9</accession>
<dbReference type="EMBL" id="CP023315">
    <property type="protein sequence ID" value="ATC32123.1"/>
    <property type="molecule type" value="Genomic_DNA"/>
</dbReference>
<evidence type="ECO:0000313" key="1">
    <source>
        <dbReference type="EMBL" id="ATC32123.1"/>
    </source>
</evidence>
<protein>
    <submittedName>
        <fullName evidence="1">Uncharacterized protein</fullName>
    </submittedName>
</protein>
<sequence>MRLNLVASLGAAGVLLVGEPAASASIGACKFDSVRLRFAGTAQEQAACLLKRILPRGAGSVDQPVPVWLSVRLDTPVGISAEALTHYLSASGVAPDAVGGAIVAGEASDKRYFVIHDTSSPVIEDRDAFPADMDLATYKGNTLSWPGLAKRANLIITRDGRSGTFNRWSAARDLPATKLEQNSVLPAARKVFVHVENVQPRIQPKGSWAWKAPVPGLTIVQRRRLALAYVAASVSVGRWLIPALHFNVDKGGPAGEAHDDAQNFDLAAWVEDVQAIDAAVRAGKPAPPIEKIASANLTAPTWPSWVNLSSLTDVDENYRGEFMGCDTANRFRSISLPATLSGRTYYGCISDPNQVTALRQAAGVPGKSPKLVAFTSKLSVDLDGSWYACHTPGQTDQCGTSLSLRNSAGVETPVSSDFVPYVVMPVAGPTSALAQEFRSLTGLKMGDFGVVLTKTDVIPVILADGGPFPKLGEGSIALHRHLGRELCKTKDAQGRCTSIVRPLSSAAGPFVTVLFPGSRIPGLKAEEVEAVTKREGLRLWEQVRAGFDR</sequence>
<reference evidence="2" key="1">
    <citation type="submission" date="2017-09" db="EMBL/GenBank/DDBJ databases">
        <title>Genome evolution observed in wild isolates of Caulobacter crescentus.</title>
        <authorList>
            <person name="Ely B."/>
            <person name="Wilson K."/>
            <person name="Scott D."/>
        </authorList>
    </citation>
    <scope>NUCLEOTIDE SEQUENCE [LARGE SCALE GENOMIC DNA]</scope>
    <source>
        <strain evidence="2">CB13b1a</strain>
    </source>
</reference>
<dbReference type="RefSeq" id="WP_096051559.1">
    <property type="nucleotide sequence ID" value="NZ_CP023315.3"/>
</dbReference>